<evidence type="ECO:0000259" key="9">
    <source>
        <dbReference type="Pfam" id="PF13515"/>
    </source>
</evidence>
<feature type="transmembrane region" description="Helical" evidence="6">
    <location>
        <begin position="106"/>
        <end position="124"/>
    </location>
</feature>
<evidence type="ECO:0000313" key="12">
    <source>
        <dbReference type="Proteomes" id="UP000230605"/>
    </source>
</evidence>
<feature type="transmembrane region" description="Helical" evidence="6">
    <location>
        <begin position="638"/>
        <end position="658"/>
    </location>
</feature>
<proteinExistence type="predicted"/>
<dbReference type="Pfam" id="PF13515">
    <property type="entry name" value="FUSC_2"/>
    <property type="match status" value="1"/>
</dbReference>
<feature type="compositionally biased region" description="Polar residues" evidence="5">
    <location>
        <begin position="7"/>
        <end position="19"/>
    </location>
</feature>
<feature type="transmembrane region" description="Helical" evidence="6">
    <location>
        <begin position="692"/>
        <end position="713"/>
    </location>
</feature>
<reference evidence="11 13" key="2">
    <citation type="submission" date="2023-09" db="EMBL/GenBank/DDBJ databases">
        <title>Complete-Gapless Cercospora beticola genome.</title>
        <authorList>
            <person name="Wyatt N.A."/>
            <person name="Spanner R.E."/>
            <person name="Bolton M.D."/>
        </authorList>
    </citation>
    <scope>NUCLEOTIDE SEQUENCE [LARGE SCALE GENOMIC DNA]</scope>
    <source>
        <strain evidence="11">Cb09-40</strain>
    </source>
</reference>
<dbReference type="InterPro" id="IPR049453">
    <property type="entry name" value="Memb_transporter_dom"/>
</dbReference>
<feature type="transmembrane region" description="Helical" evidence="6">
    <location>
        <begin position="191"/>
        <end position="213"/>
    </location>
</feature>
<dbReference type="GO" id="GO:0016020">
    <property type="term" value="C:membrane"/>
    <property type="evidence" value="ECO:0007669"/>
    <property type="project" value="UniProtKB-SubCell"/>
</dbReference>
<feature type="compositionally biased region" description="Basic and acidic residues" evidence="5">
    <location>
        <begin position="439"/>
        <end position="448"/>
    </location>
</feature>
<sequence length="1073" mass="121130">MERVETRNTSASEQSTTPTTERRDNGFDGGLTRRKSTLSTVRSNDQTASAQPAPKKRSLIQKSFAIWQKTGIDSRVYRSMFKSSIAPTITLALYQLDGFANYYTTLGYLAVVMTILSVVMMPRAKFLQTMLVNLLFLCLGAALSLLAMYCCIKARRGSTAPYDSSASAVAAVWLVAQVFSISVVRAKLPQYNIPCICWAIFANVSMVYGPQFATMAAAESFARRLLVGFLTGFGIGTIISLLIFPLNSRQVAFKGITGFIASLRGALQANLDYMRSLERTDMFTTATTNTNGEKLPRSSEARAFKQKMDSLSALYGKLATDLPFAKREVALGKLGPDDIQEIFRLLRLIMVPIVGLSCMADIFVRIAEESGWNRNVDFSNVAPEDAPNESEMMRIEAVNEWHGLMKRLREPFDQITQTIDEGLEHARIVLQLGPKPPRRGNEDVEKQGTTEPGPGESGFAEVFWRRAQEFKESKKVTLREWCHLHDIQLPENFFDDPTIANLDAPAWMHEGFLSDPHRHLRRQLFLVLYFEFLLITIARRTHRFILAVDAFKAHGKLDKRRLVVPGYKRTRKWLASLLKDDEDAADDNDMNTDGRRAQVYLGDAFKKRKDPEHLPPTNAWERFGNKLRKIAHFFQSPAASFGLRVVAATMTLAIVSFLRPTQRFFTEQRLFWAQIMITISLSPTFGQSLRGFFIRVSGTALALVTSLVGWYIVNKETTGVIVFFFIFAHFGAYIMLLYPAYVQVGVIFQLTNALITGYELQVRKLGIEVSTSNGQAYYPIYELAGIRLATVCAGLFVGWIWTWFPYPITEHNQLRRQLGSTLYLLANYYSVMHETVRLRLGNAQGDLTSKDSPGRRLEKARSKLYSKASLTIASLRAQAQVVKYDIPIGGKFPQEQYQRLINQLQSMLNFMSLVSVASYSFEELRAEGEAQHGLQWLHGFQKLIGEANYTSEQVTTMLTLLSASITSEQALPPYLRVPEPFFLSQKLEEMDKDMLSIRHIAEPGYASFAVIQIGTKFIYEDLRRLVAGVKELVGELDFSYHIVSTSDPERNESEETLVLTRTRANTMGRTKQD</sequence>
<evidence type="ECO:0000256" key="4">
    <source>
        <dbReference type="ARBA" id="ARBA00023136"/>
    </source>
</evidence>
<feature type="domain" description="DUF2421" evidence="7">
    <location>
        <begin position="805"/>
        <end position="1035"/>
    </location>
</feature>
<feature type="transmembrane region" description="Helical" evidence="6">
    <location>
        <begin position="164"/>
        <end position="185"/>
    </location>
</feature>
<dbReference type="Pfam" id="PF10334">
    <property type="entry name" value="BRE4"/>
    <property type="match status" value="1"/>
</dbReference>
<keyword evidence="4 6" id="KW-0472">Membrane</keyword>
<dbReference type="Proteomes" id="UP001302367">
    <property type="component" value="Chromosome 3"/>
</dbReference>
<dbReference type="InterPro" id="IPR018820">
    <property type="entry name" value="BRE4-related_DUF2421"/>
</dbReference>
<dbReference type="AlphaFoldDB" id="A0A2G5I313"/>
<feature type="transmembrane region" description="Helical" evidence="6">
    <location>
        <begin position="130"/>
        <end position="152"/>
    </location>
</feature>
<evidence type="ECO:0000313" key="13">
    <source>
        <dbReference type="Proteomes" id="UP001302367"/>
    </source>
</evidence>
<feature type="domain" description="Putative ER transporter 6TM N-terminal" evidence="8">
    <location>
        <begin position="67"/>
        <end position="159"/>
    </location>
</feature>
<comment type="subcellular location">
    <subcellularLocation>
        <location evidence="1">Membrane</location>
        <topology evidence="1">Multi-pass membrane protein</topology>
    </subcellularLocation>
</comment>
<dbReference type="InterPro" id="IPR018823">
    <property type="entry name" value="ArAE_2_N"/>
</dbReference>
<evidence type="ECO:0000259" key="8">
    <source>
        <dbReference type="Pfam" id="PF10337"/>
    </source>
</evidence>
<keyword evidence="2 6" id="KW-0812">Transmembrane</keyword>
<feature type="domain" description="Integral membrane bound transporter" evidence="9">
    <location>
        <begin position="664"/>
        <end position="801"/>
    </location>
</feature>
<keyword evidence="13" id="KW-1185">Reference proteome</keyword>
<dbReference type="PANTHER" id="PTHR37994:SF4">
    <property type="entry name" value="ER TRANSPORTER 6TM N-TERMINAL DOMAIN-CONTAINING PROTEIN-RELATED"/>
    <property type="match status" value="1"/>
</dbReference>
<feature type="region of interest" description="Disordered" evidence="5">
    <location>
        <begin position="433"/>
        <end position="458"/>
    </location>
</feature>
<protein>
    <recommendedName>
        <fullName evidence="14">ER transporter 6TM N-terminal domain-containing protein</fullName>
    </recommendedName>
</protein>
<feature type="transmembrane region" description="Helical" evidence="6">
    <location>
        <begin position="720"/>
        <end position="741"/>
    </location>
</feature>
<feature type="domain" description="Putative ER transporter 6TM N-terminal" evidence="8">
    <location>
        <begin position="162"/>
        <end position="427"/>
    </location>
</feature>
<accession>A0A2G5I313</accession>
<evidence type="ECO:0000256" key="6">
    <source>
        <dbReference type="SAM" id="Phobius"/>
    </source>
</evidence>
<evidence type="ECO:0000259" key="7">
    <source>
        <dbReference type="Pfam" id="PF10334"/>
    </source>
</evidence>
<reference evidence="10 12" key="1">
    <citation type="submission" date="2015-10" db="EMBL/GenBank/DDBJ databases">
        <title>The cercosporin biosynthetic gene cluster was horizontally transferred to several fungal lineages and shown to be expanded in Cercospora beticola based on microsynteny with recipient genomes.</title>
        <authorList>
            <person name="De Jonge R."/>
            <person name="Ebert M.K."/>
            <person name="Suttle J.C."/>
            <person name="Jurick Ii W.M."/>
            <person name="Secor G.A."/>
            <person name="Thomma B.P."/>
            <person name="Van De Peer Y."/>
            <person name="Bolton M.D."/>
        </authorList>
    </citation>
    <scope>NUCLEOTIDE SEQUENCE [LARGE SCALE GENOMIC DNA]</scope>
    <source>
        <strain evidence="10 12">09-40</strain>
    </source>
</reference>
<dbReference type="OrthoDB" id="2274698at2759"/>
<evidence type="ECO:0000313" key="10">
    <source>
        <dbReference type="EMBL" id="PIA99206.1"/>
    </source>
</evidence>
<dbReference type="PANTHER" id="PTHR37994">
    <property type="entry name" value="ARAE_2_N DOMAIN-CONTAINING PROTEIN-RELATED"/>
    <property type="match status" value="1"/>
</dbReference>
<evidence type="ECO:0008006" key="14">
    <source>
        <dbReference type="Google" id="ProtNLM"/>
    </source>
</evidence>
<evidence type="ECO:0000313" key="11">
    <source>
        <dbReference type="EMBL" id="WPA99702.1"/>
    </source>
</evidence>
<feature type="region of interest" description="Disordered" evidence="5">
    <location>
        <begin position="1"/>
        <end position="56"/>
    </location>
</feature>
<gene>
    <name evidence="10" type="ORF">CB0940_02561</name>
    <name evidence="11" type="ORF">RHO25_004321</name>
</gene>
<keyword evidence="3 6" id="KW-1133">Transmembrane helix</keyword>
<dbReference type="EMBL" id="CP134186">
    <property type="protein sequence ID" value="WPA99702.1"/>
    <property type="molecule type" value="Genomic_DNA"/>
</dbReference>
<feature type="transmembrane region" description="Helical" evidence="6">
    <location>
        <begin position="784"/>
        <end position="806"/>
    </location>
</feature>
<dbReference type="Proteomes" id="UP000230605">
    <property type="component" value="Chromosome 3"/>
</dbReference>
<dbReference type="EMBL" id="LKMD01000101">
    <property type="protein sequence ID" value="PIA99206.1"/>
    <property type="molecule type" value="Genomic_DNA"/>
</dbReference>
<evidence type="ECO:0000256" key="2">
    <source>
        <dbReference type="ARBA" id="ARBA00022692"/>
    </source>
</evidence>
<name>A0A2G5I313_CERBT</name>
<evidence type="ECO:0000256" key="3">
    <source>
        <dbReference type="ARBA" id="ARBA00022989"/>
    </source>
</evidence>
<feature type="compositionally biased region" description="Polar residues" evidence="5">
    <location>
        <begin position="37"/>
        <end position="50"/>
    </location>
</feature>
<feature type="transmembrane region" description="Helical" evidence="6">
    <location>
        <begin position="670"/>
        <end position="686"/>
    </location>
</feature>
<evidence type="ECO:0000256" key="5">
    <source>
        <dbReference type="SAM" id="MobiDB-lite"/>
    </source>
</evidence>
<feature type="transmembrane region" description="Helical" evidence="6">
    <location>
        <begin position="225"/>
        <end position="246"/>
    </location>
</feature>
<dbReference type="Pfam" id="PF10337">
    <property type="entry name" value="ArAE_2_N"/>
    <property type="match status" value="2"/>
</dbReference>
<evidence type="ECO:0000256" key="1">
    <source>
        <dbReference type="ARBA" id="ARBA00004141"/>
    </source>
</evidence>
<organism evidence="10 12">
    <name type="scientific">Cercospora beticola</name>
    <name type="common">Sugarbeet leaf spot fungus</name>
    <dbReference type="NCBI Taxonomy" id="122368"/>
    <lineage>
        <taxon>Eukaryota</taxon>
        <taxon>Fungi</taxon>
        <taxon>Dikarya</taxon>
        <taxon>Ascomycota</taxon>
        <taxon>Pezizomycotina</taxon>
        <taxon>Dothideomycetes</taxon>
        <taxon>Dothideomycetidae</taxon>
        <taxon>Mycosphaerellales</taxon>
        <taxon>Mycosphaerellaceae</taxon>
        <taxon>Cercospora</taxon>
    </lineage>
</organism>